<dbReference type="PROSITE" id="PS51194">
    <property type="entry name" value="HELICASE_CTER"/>
    <property type="match status" value="1"/>
</dbReference>
<proteinExistence type="predicted"/>
<evidence type="ECO:0000256" key="2">
    <source>
        <dbReference type="ARBA" id="ARBA00022840"/>
    </source>
</evidence>
<feature type="region of interest" description="Disordered" evidence="3">
    <location>
        <begin position="37"/>
        <end position="56"/>
    </location>
</feature>
<evidence type="ECO:0000256" key="3">
    <source>
        <dbReference type="SAM" id="MobiDB-lite"/>
    </source>
</evidence>
<dbReference type="InterPro" id="IPR018973">
    <property type="entry name" value="MZB"/>
</dbReference>
<gene>
    <name evidence="6" type="ORF">KALB_332</name>
</gene>
<dbReference type="InterPro" id="IPR022307">
    <property type="entry name" value="Helicase_put_actinobac"/>
</dbReference>
<dbReference type="AlphaFoldDB" id="W5W6A9"/>
<organism evidence="6 7">
    <name type="scientific">Kutzneria albida DSM 43870</name>
    <dbReference type="NCBI Taxonomy" id="1449976"/>
    <lineage>
        <taxon>Bacteria</taxon>
        <taxon>Bacillati</taxon>
        <taxon>Actinomycetota</taxon>
        <taxon>Actinomycetes</taxon>
        <taxon>Pseudonocardiales</taxon>
        <taxon>Pseudonocardiaceae</taxon>
        <taxon>Kutzneria</taxon>
    </lineage>
</organism>
<dbReference type="GO" id="GO:0043138">
    <property type="term" value="F:3'-5' DNA helicase activity"/>
    <property type="evidence" value="ECO:0007669"/>
    <property type="project" value="TreeGrafter"/>
</dbReference>
<accession>W5W6A9</accession>
<dbReference type="SUPFAM" id="SSF52540">
    <property type="entry name" value="P-loop containing nucleoside triphosphate hydrolases"/>
    <property type="match status" value="1"/>
</dbReference>
<protein>
    <submittedName>
        <fullName evidence="6">DEAD/DEAH box helicase-like protein</fullName>
    </submittedName>
</protein>
<evidence type="ECO:0000259" key="5">
    <source>
        <dbReference type="PROSITE" id="PS51194"/>
    </source>
</evidence>
<dbReference type="eggNOG" id="COG1205">
    <property type="taxonomic scope" value="Bacteria"/>
</dbReference>
<name>W5W6A9_9PSEU</name>
<dbReference type="PATRIC" id="fig|1449976.3.peg.335"/>
<evidence type="ECO:0000313" key="6">
    <source>
        <dbReference type="EMBL" id="AHH93709.1"/>
    </source>
</evidence>
<dbReference type="Pfam" id="PF22982">
    <property type="entry name" value="WHD_HRQ1"/>
    <property type="match status" value="1"/>
</dbReference>
<evidence type="ECO:0000259" key="4">
    <source>
        <dbReference type="PROSITE" id="PS51192"/>
    </source>
</evidence>
<dbReference type="GO" id="GO:0006289">
    <property type="term" value="P:nucleotide-excision repair"/>
    <property type="evidence" value="ECO:0007669"/>
    <property type="project" value="TreeGrafter"/>
</dbReference>
<dbReference type="FunFam" id="3.40.50.300:FF:001137">
    <property type="entry name" value="DEAD/DEAH box helicase"/>
    <property type="match status" value="1"/>
</dbReference>
<dbReference type="InterPro" id="IPR055227">
    <property type="entry name" value="HRQ1_WHD"/>
</dbReference>
<dbReference type="Gene3D" id="3.40.50.300">
    <property type="entry name" value="P-loop containing nucleotide triphosphate hydrolases"/>
    <property type="match status" value="2"/>
</dbReference>
<dbReference type="Pfam" id="PF09369">
    <property type="entry name" value="MZB"/>
    <property type="match status" value="1"/>
</dbReference>
<keyword evidence="6" id="KW-0378">Hydrolase</keyword>
<dbReference type="InterPro" id="IPR011545">
    <property type="entry name" value="DEAD/DEAH_box_helicase_dom"/>
</dbReference>
<sequence length="814" mass="86216">MGLSHLCAKLAVVVGADDQSQRGRALLARVLAGTPAGESPVTHVTDQERRSGQHAEWPSWAAAELVGALRDSGVHRPWTHQALAAEHAWQGRHVVLATGTASGKSLGYQLPVLSRLLEQPRATALYLSPTKALGADQLRSVRALQAEGVRPAAFDGDTPMSERDWVRSHSRWIFTNPDMLHRGVLPAHSRWSSFFRRLAFVVVDECHAYRGVFGSHVALLLRRLRRIAAKYGASPVFVLASATVADPAASALRLSGLHCEAVTEDGSPRGERTVALWEPPLLTDLAGENGAPVRRAAGTEAARILADLVVEQARTLAFVRSRRGAELTALMARRILGELDEDLANRVAAYRAGFLPEERRALERALSQGELLGVATTNALELGVDIAGLDAVVVAGYPGTLASFWQQAGRAGRAGDGSLVVFVARDDPLDTYLVHHPAAVLDRPVEATVLDPANPYVLAPQLACAAAELPLTEDCLAGFGGDVARSVLDELVADGVLRKRPTGWYWTSHERPHASVDIRGSGGEQIAVVEGDSGRMLGTVDPGSACWSVHPGALYLHQGSSYVVDQLDLEGGLALVHAEDPEWTTQPRNVVDISVVRTVEEKRFEGGVSVCLGEVDVTSQVVGYLRKLPSGRVLDQVALDLPEQTLRTRAVWYTVSEELLCGSAPGGAGLVPARVPGALHAAEHAAIGLLPLFATCDRWDIGGVSTALHTDTGEATVFVHDGHPGGAGFADRGFAALVPWLVATREAISSCECSAGCPSCVQSPKCGNGNEPLDKGGAVAVLDSVLGVVGAGRQHGVHHGRAGDQNERSTATSC</sequence>
<dbReference type="NCBIfam" id="TIGR03817">
    <property type="entry name" value="DECH_helic"/>
    <property type="match status" value="1"/>
</dbReference>
<dbReference type="RefSeq" id="WP_081789151.1">
    <property type="nucleotide sequence ID" value="NZ_CP007155.1"/>
</dbReference>
<keyword evidence="7" id="KW-1185">Reference proteome</keyword>
<dbReference type="SMART" id="SM00487">
    <property type="entry name" value="DEXDc"/>
    <property type="match status" value="1"/>
</dbReference>
<dbReference type="SMART" id="SM00490">
    <property type="entry name" value="HELICc"/>
    <property type="match status" value="1"/>
</dbReference>
<dbReference type="EMBL" id="CP007155">
    <property type="protein sequence ID" value="AHH93709.1"/>
    <property type="molecule type" value="Genomic_DNA"/>
</dbReference>
<dbReference type="OrthoDB" id="143059at2"/>
<feature type="domain" description="Helicase ATP-binding" evidence="4">
    <location>
        <begin position="85"/>
        <end position="262"/>
    </location>
</feature>
<dbReference type="GO" id="GO:0005524">
    <property type="term" value="F:ATP binding"/>
    <property type="evidence" value="ECO:0007669"/>
    <property type="project" value="UniProtKB-KW"/>
</dbReference>
<dbReference type="PANTHER" id="PTHR47957:SF3">
    <property type="entry name" value="ATP-DEPENDENT HELICASE HRQ1"/>
    <property type="match status" value="1"/>
</dbReference>
<dbReference type="InterPro" id="IPR001650">
    <property type="entry name" value="Helicase_C-like"/>
</dbReference>
<dbReference type="Pfam" id="PF00271">
    <property type="entry name" value="Helicase_C"/>
    <property type="match status" value="1"/>
</dbReference>
<dbReference type="InterPro" id="IPR027417">
    <property type="entry name" value="P-loop_NTPase"/>
</dbReference>
<dbReference type="CDD" id="cd18797">
    <property type="entry name" value="SF2_C_Hrq"/>
    <property type="match status" value="1"/>
</dbReference>
<dbReference type="GO" id="GO:0036297">
    <property type="term" value="P:interstrand cross-link repair"/>
    <property type="evidence" value="ECO:0007669"/>
    <property type="project" value="TreeGrafter"/>
</dbReference>
<dbReference type="HOGENOM" id="CLU_000809_3_2_11"/>
<reference evidence="6 7" key="1">
    <citation type="journal article" date="2014" name="BMC Genomics">
        <title>Complete genome sequence of producer of the glycopeptide antibiotic Aculeximycin Kutzneria albida DSM 43870T, a representative of minor genus of Pseudonocardiaceae.</title>
        <authorList>
            <person name="Rebets Y."/>
            <person name="Tokovenko B."/>
            <person name="Lushchyk I."/>
            <person name="Ruckert C."/>
            <person name="Zaburannyi N."/>
            <person name="Bechthold A."/>
            <person name="Kalinowski J."/>
            <person name="Luzhetskyy A."/>
        </authorList>
    </citation>
    <scope>NUCLEOTIDE SEQUENCE [LARGE SCALE GENOMIC DNA]</scope>
    <source>
        <strain evidence="6">DSM 43870</strain>
    </source>
</reference>
<dbReference type="InterPro" id="IPR014001">
    <property type="entry name" value="Helicase_ATP-bd"/>
</dbReference>
<dbReference type="PANTHER" id="PTHR47957">
    <property type="entry name" value="ATP-DEPENDENT HELICASE HRQ1"/>
    <property type="match status" value="1"/>
</dbReference>
<dbReference type="CDD" id="cd17923">
    <property type="entry name" value="DEXHc_Hrq1-like"/>
    <property type="match status" value="1"/>
</dbReference>
<dbReference type="Proteomes" id="UP000019225">
    <property type="component" value="Chromosome"/>
</dbReference>
<dbReference type="STRING" id="1449976.KALB_332"/>
<feature type="domain" description="Helicase C-terminal" evidence="5">
    <location>
        <begin position="304"/>
        <end position="456"/>
    </location>
</feature>
<dbReference type="GO" id="GO:0003676">
    <property type="term" value="F:nucleic acid binding"/>
    <property type="evidence" value="ECO:0007669"/>
    <property type="project" value="InterPro"/>
</dbReference>
<evidence type="ECO:0000256" key="1">
    <source>
        <dbReference type="ARBA" id="ARBA00022741"/>
    </source>
</evidence>
<keyword evidence="1" id="KW-0547">Nucleotide-binding</keyword>
<dbReference type="KEGG" id="kal:KALB_332"/>
<keyword evidence="6" id="KW-0347">Helicase</keyword>
<dbReference type="Pfam" id="PF00270">
    <property type="entry name" value="DEAD"/>
    <property type="match status" value="1"/>
</dbReference>
<dbReference type="PROSITE" id="PS51192">
    <property type="entry name" value="HELICASE_ATP_BIND_1"/>
    <property type="match status" value="1"/>
</dbReference>
<evidence type="ECO:0000313" key="7">
    <source>
        <dbReference type="Proteomes" id="UP000019225"/>
    </source>
</evidence>
<keyword evidence="2" id="KW-0067">ATP-binding</keyword>